<evidence type="ECO:0000313" key="2">
    <source>
        <dbReference type="EMBL" id="RCH91533.1"/>
    </source>
</evidence>
<dbReference type="OrthoDB" id="2128042at2759"/>
<sequence length="400" mass="46732">MHHQYRTSIYNRASLLIEKARGPKWKRELVSDHKFDFIDIDEFYNTSCMYYIRYFGLLCSIVISALLYGADIWTACTLLIYDKWSLSTQPRIPFYISKWIYVGCIILSFILLAWEIRKARAVMATEDVSLAVTNAMAFRTYSLKSYTYFCLLQKIKSSTKWSDVMIFYVFYTLKGWKKIIVAQGPRQIIAGFTVYALLRSAWTKQGHFQFSVNPDDYGSDWQQRAAFISMSFTCILWIISMLNIGLAVILYFPILCHIQGNLKEYCCHKIDKRINEILAKQRKRRLKEAEKKKVQSVKKPSKDISNDGIKPTLPVIKDADLYTSVNMIDYYVYPQVNHMQAYDSHYATPLATPIEPVQSIQRKKTAHAYNNIGYTHHEYNQYAVYQKPNIAGEEKPMPYF</sequence>
<feature type="transmembrane region" description="Helical" evidence="1">
    <location>
        <begin position="54"/>
        <end position="80"/>
    </location>
</feature>
<feature type="transmembrane region" description="Helical" evidence="1">
    <location>
        <begin position="234"/>
        <end position="254"/>
    </location>
</feature>
<keyword evidence="1" id="KW-0812">Transmembrane</keyword>
<evidence type="ECO:0000256" key="1">
    <source>
        <dbReference type="SAM" id="Phobius"/>
    </source>
</evidence>
<dbReference type="PANTHER" id="PTHR36424:SF1">
    <property type="entry name" value="LOW AFFINITY K(+) TRANSPORTER 1-RELATED"/>
    <property type="match status" value="1"/>
</dbReference>
<dbReference type="Pfam" id="PF16944">
    <property type="entry name" value="KCH"/>
    <property type="match status" value="1"/>
</dbReference>
<dbReference type="STRING" id="86630.A0A367JNM2"/>
<keyword evidence="1" id="KW-1133">Transmembrane helix</keyword>
<reference evidence="2 3" key="1">
    <citation type="journal article" date="2018" name="G3 (Bethesda)">
        <title>Phylogenetic and Phylogenomic Definition of Rhizopus Species.</title>
        <authorList>
            <person name="Gryganskyi A.P."/>
            <person name="Golan J."/>
            <person name="Dolatabadi S."/>
            <person name="Mondo S."/>
            <person name="Robb S."/>
            <person name="Idnurm A."/>
            <person name="Muszewska A."/>
            <person name="Steczkiewicz K."/>
            <person name="Masonjones S."/>
            <person name="Liao H.L."/>
            <person name="Gajdeczka M.T."/>
            <person name="Anike F."/>
            <person name="Vuek A."/>
            <person name="Anishchenko I.M."/>
            <person name="Voigt K."/>
            <person name="de Hoog G.S."/>
            <person name="Smith M.E."/>
            <person name="Heitman J."/>
            <person name="Vilgalys R."/>
            <person name="Stajich J.E."/>
        </authorList>
    </citation>
    <scope>NUCLEOTIDE SEQUENCE [LARGE SCALE GENOMIC DNA]</scope>
    <source>
        <strain evidence="2 3">CBS 357.93</strain>
    </source>
</reference>
<dbReference type="Proteomes" id="UP000252139">
    <property type="component" value="Unassembled WGS sequence"/>
</dbReference>
<comment type="caution">
    <text evidence="2">The sequence shown here is derived from an EMBL/GenBank/DDBJ whole genome shotgun (WGS) entry which is preliminary data.</text>
</comment>
<gene>
    <name evidence="2" type="ORF">CU097_007436</name>
</gene>
<evidence type="ECO:0000313" key="3">
    <source>
        <dbReference type="Proteomes" id="UP000252139"/>
    </source>
</evidence>
<accession>A0A367JNM2</accession>
<proteinExistence type="predicted"/>
<dbReference type="EMBL" id="PJQL01000956">
    <property type="protein sequence ID" value="RCH91533.1"/>
    <property type="molecule type" value="Genomic_DNA"/>
</dbReference>
<dbReference type="GO" id="GO:0005886">
    <property type="term" value="C:plasma membrane"/>
    <property type="evidence" value="ECO:0007669"/>
    <property type="project" value="InterPro"/>
</dbReference>
<dbReference type="GO" id="GO:0015079">
    <property type="term" value="F:potassium ion transmembrane transporter activity"/>
    <property type="evidence" value="ECO:0007669"/>
    <property type="project" value="InterPro"/>
</dbReference>
<name>A0A367JNM2_RHIAZ</name>
<dbReference type="AlphaFoldDB" id="A0A367JNM2"/>
<protein>
    <submittedName>
        <fullName evidence="2">Uncharacterized protein</fullName>
    </submittedName>
</protein>
<dbReference type="PANTHER" id="PTHR36424">
    <property type="entry name" value="PHEROMONE-REGULATED MEMBRANE PROTEIN 6"/>
    <property type="match status" value="1"/>
</dbReference>
<feature type="transmembrane region" description="Helical" evidence="1">
    <location>
        <begin position="92"/>
        <end position="114"/>
    </location>
</feature>
<keyword evidence="3" id="KW-1185">Reference proteome</keyword>
<dbReference type="InterPro" id="IPR031606">
    <property type="entry name" value="Kch1/2"/>
</dbReference>
<organism evidence="2 3">
    <name type="scientific">Rhizopus azygosporus</name>
    <name type="common">Rhizopus microsporus var. azygosporus</name>
    <dbReference type="NCBI Taxonomy" id="86630"/>
    <lineage>
        <taxon>Eukaryota</taxon>
        <taxon>Fungi</taxon>
        <taxon>Fungi incertae sedis</taxon>
        <taxon>Mucoromycota</taxon>
        <taxon>Mucoromycotina</taxon>
        <taxon>Mucoromycetes</taxon>
        <taxon>Mucorales</taxon>
        <taxon>Mucorineae</taxon>
        <taxon>Rhizopodaceae</taxon>
        <taxon>Rhizopus</taxon>
    </lineage>
</organism>
<keyword evidence="1" id="KW-0472">Membrane</keyword>